<dbReference type="InterPro" id="IPR019591">
    <property type="entry name" value="Mrp/NBP35_ATP-bd"/>
</dbReference>
<dbReference type="CDD" id="cd02037">
    <property type="entry name" value="Mrp_NBP35"/>
    <property type="match status" value="1"/>
</dbReference>
<organism evidence="7 8">
    <name type="scientific">Babesia duncani</name>
    <dbReference type="NCBI Taxonomy" id="323732"/>
    <lineage>
        <taxon>Eukaryota</taxon>
        <taxon>Sar</taxon>
        <taxon>Alveolata</taxon>
        <taxon>Apicomplexa</taxon>
        <taxon>Aconoidasida</taxon>
        <taxon>Piroplasmida</taxon>
        <taxon>Babesiidae</taxon>
        <taxon>Babesia</taxon>
    </lineage>
</organism>
<accession>A0AAD9UNN4</accession>
<dbReference type="Proteomes" id="UP001214638">
    <property type="component" value="Unassembled WGS sequence"/>
</dbReference>
<gene>
    <name evidence="7" type="ORF">BdWA1_002808</name>
</gene>
<dbReference type="Gene3D" id="3.40.50.300">
    <property type="entry name" value="P-loop containing nucleotide triphosphate hydrolases"/>
    <property type="match status" value="1"/>
</dbReference>
<evidence type="ECO:0000313" key="8">
    <source>
        <dbReference type="Proteomes" id="UP001214638"/>
    </source>
</evidence>
<keyword evidence="5" id="KW-0411">Iron-sulfur</keyword>
<keyword evidence="8" id="KW-1185">Reference proteome</keyword>
<proteinExistence type="predicted"/>
<evidence type="ECO:0000256" key="2">
    <source>
        <dbReference type="ARBA" id="ARBA00022741"/>
    </source>
</evidence>
<dbReference type="GO" id="GO:0051536">
    <property type="term" value="F:iron-sulfur cluster binding"/>
    <property type="evidence" value="ECO:0007669"/>
    <property type="project" value="UniProtKB-KW"/>
</dbReference>
<dbReference type="GO" id="GO:0016787">
    <property type="term" value="F:hydrolase activity"/>
    <property type="evidence" value="ECO:0007669"/>
    <property type="project" value="UniProtKB-KW"/>
</dbReference>
<dbReference type="InterPro" id="IPR027417">
    <property type="entry name" value="P-loop_NTPase"/>
</dbReference>
<dbReference type="GO" id="GO:0005829">
    <property type="term" value="C:cytosol"/>
    <property type="evidence" value="ECO:0007669"/>
    <property type="project" value="TreeGrafter"/>
</dbReference>
<keyword evidence="1" id="KW-0479">Metal-binding</keyword>
<sequence>MTNKEPVFTLVSLVAFAIVYHYVYQYIHENYFGKDVPQDCPGSDSNLAGKASQCQGCPNQNKCASGEAQKEAEKLQGNVSKSLELVKKVILVMSGKGGVGKSTISTQLAYALEAKGCQVGLLDIDITGPSIPGMTGTVDCEVFESGLGWTPVYANGISLLSVGHLLKDPKSSIVWRGPKKDSLIRQFLTGVCWDALDVLVIDCPPGSSDEHISICNYLREKEPMAIIVTTPQKRAVDDVYRSCHFWFVFFLLEDAFSAMANVKIIALVENMTNSVFDSKSNHCQELCKEFKITNRLEIPMDAKVRFVVITSIQMTTAGEEGVPLSNFEPMQALVKIVMDL</sequence>
<dbReference type="GO" id="GO:0005524">
    <property type="term" value="F:ATP binding"/>
    <property type="evidence" value="ECO:0007669"/>
    <property type="project" value="UniProtKB-KW"/>
</dbReference>
<dbReference type="RefSeq" id="XP_067803050.1">
    <property type="nucleotide sequence ID" value="XM_067947828.1"/>
</dbReference>
<dbReference type="Pfam" id="PF10609">
    <property type="entry name" value="ParA"/>
    <property type="match status" value="1"/>
</dbReference>
<protein>
    <submittedName>
        <fullName evidence="7">Bifunctional P-loop containing nucleoside triphosphate hydrolase/Flagellum site-determining protein YlxH- Fe-S cluster assembling factor NBP35/Mrp-NBP35 ATP-binding protein</fullName>
    </submittedName>
</protein>
<dbReference type="PANTHER" id="PTHR23264">
    <property type="entry name" value="NUCLEOTIDE-BINDING PROTEIN NBP35 YEAST -RELATED"/>
    <property type="match status" value="1"/>
</dbReference>
<dbReference type="EMBL" id="JALLKP010000003">
    <property type="protein sequence ID" value="KAK2196208.1"/>
    <property type="molecule type" value="Genomic_DNA"/>
</dbReference>
<keyword evidence="2" id="KW-0547">Nucleotide-binding</keyword>
<evidence type="ECO:0000256" key="5">
    <source>
        <dbReference type="ARBA" id="ARBA00023014"/>
    </source>
</evidence>
<keyword evidence="4" id="KW-0408">Iron</keyword>
<dbReference type="AlphaFoldDB" id="A0AAD9UNN4"/>
<evidence type="ECO:0000256" key="1">
    <source>
        <dbReference type="ARBA" id="ARBA00022723"/>
    </source>
</evidence>
<comment type="caution">
    <text evidence="7">The sequence shown here is derived from an EMBL/GenBank/DDBJ whole genome shotgun (WGS) entry which is preliminary data.</text>
</comment>
<dbReference type="GO" id="GO:0046872">
    <property type="term" value="F:metal ion binding"/>
    <property type="evidence" value="ECO:0007669"/>
    <property type="project" value="UniProtKB-KW"/>
</dbReference>
<dbReference type="GeneID" id="94337105"/>
<dbReference type="SUPFAM" id="SSF52540">
    <property type="entry name" value="P-loop containing nucleoside triphosphate hydrolases"/>
    <property type="match status" value="1"/>
</dbReference>
<keyword evidence="6" id="KW-1133">Transmembrane helix</keyword>
<dbReference type="KEGG" id="bdw:94337105"/>
<evidence type="ECO:0000256" key="6">
    <source>
        <dbReference type="SAM" id="Phobius"/>
    </source>
</evidence>
<keyword evidence="6" id="KW-0812">Transmembrane</keyword>
<dbReference type="InterPro" id="IPR033756">
    <property type="entry name" value="YlxH/NBP35"/>
</dbReference>
<reference evidence="7" key="1">
    <citation type="journal article" date="2023" name="Nat. Microbiol.">
        <title>Babesia duncani multi-omics identifies virulence factors and drug targets.</title>
        <authorList>
            <person name="Singh P."/>
            <person name="Lonardi S."/>
            <person name="Liang Q."/>
            <person name="Vydyam P."/>
            <person name="Khabirova E."/>
            <person name="Fang T."/>
            <person name="Gihaz S."/>
            <person name="Thekkiniath J."/>
            <person name="Munshi M."/>
            <person name="Abel S."/>
            <person name="Ciampossin L."/>
            <person name="Batugedara G."/>
            <person name="Gupta M."/>
            <person name="Lu X.M."/>
            <person name="Lenz T."/>
            <person name="Chakravarty S."/>
            <person name="Cornillot E."/>
            <person name="Hu Y."/>
            <person name="Ma W."/>
            <person name="Gonzalez L.M."/>
            <person name="Sanchez S."/>
            <person name="Estrada K."/>
            <person name="Sanchez-Flores A."/>
            <person name="Montero E."/>
            <person name="Harb O.S."/>
            <person name="Le Roch K.G."/>
            <person name="Mamoun C.B."/>
        </authorList>
    </citation>
    <scope>NUCLEOTIDE SEQUENCE</scope>
    <source>
        <strain evidence="7">WA1</strain>
    </source>
</reference>
<evidence type="ECO:0000313" key="7">
    <source>
        <dbReference type="EMBL" id="KAK2196208.1"/>
    </source>
</evidence>
<feature type="transmembrane region" description="Helical" evidence="6">
    <location>
        <begin position="6"/>
        <end position="24"/>
    </location>
</feature>
<evidence type="ECO:0000256" key="3">
    <source>
        <dbReference type="ARBA" id="ARBA00022840"/>
    </source>
</evidence>
<dbReference type="GO" id="GO:0140663">
    <property type="term" value="F:ATP-dependent FeS chaperone activity"/>
    <property type="evidence" value="ECO:0007669"/>
    <property type="project" value="InterPro"/>
</dbReference>
<dbReference type="PANTHER" id="PTHR23264:SF19">
    <property type="entry name" value="CYTOSOLIC FE-S CLUSTER ASSEMBLY FACTOR NUBP2"/>
    <property type="match status" value="1"/>
</dbReference>
<evidence type="ECO:0000256" key="4">
    <source>
        <dbReference type="ARBA" id="ARBA00023004"/>
    </source>
</evidence>
<keyword evidence="7" id="KW-0378">Hydrolase</keyword>
<dbReference type="GO" id="GO:0016226">
    <property type="term" value="P:iron-sulfur cluster assembly"/>
    <property type="evidence" value="ECO:0007669"/>
    <property type="project" value="InterPro"/>
</dbReference>
<name>A0AAD9UNN4_9APIC</name>
<keyword evidence="6" id="KW-0472">Membrane</keyword>
<keyword evidence="3 7" id="KW-0067">ATP-binding</keyword>